<dbReference type="GO" id="GO:0016491">
    <property type="term" value="F:oxidoreductase activity"/>
    <property type="evidence" value="ECO:0007669"/>
    <property type="project" value="UniProtKB-KW"/>
</dbReference>
<dbReference type="EMBL" id="JQSG02000006">
    <property type="protein sequence ID" value="OBS07998.1"/>
    <property type="molecule type" value="Genomic_DNA"/>
</dbReference>
<organism evidence="3 4">
    <name type="scientific">Acidihalobacter prosperus</name>
    <dbReference type="NCBI Taxonomy" id="160660"/>
    <lineage>
        <taxon>Bacteria</taxon>
        <taxon>Pseudomonadati</taxon>
        <taxon>Pseudomonadota</taxon>
        <taxon>Gammaproteobacteria</taxon>
        <taxon>Chromatiales</taxon>
        <taxon>Ectothiorhodospiraceae</taxon>
        <taxon>Acidihalobacter</taxon>
    </lineage>
</organism>
<keyword evidence="4" id="KW-1185">Reference proteome</keyword>
<dbReference type="GO" id="GO:0005737">
    <property type="term" value="C:cytoplasm"/>
    <property type="evidence" value="ECO:0007669"/>
    <property type="project" value="TreeGrafter"/>
</dbReference>
<protein>
    <submittedName>
        <fullName evidence="3">Aldo/keto reductase</fullName>
    </submittedName>
</protein>
<comment type="caution">
    <text evidence="3">The sequence shown here is derived from an EMBL/GenBank/DDBJ whole genome shotgun (WGS) entry which is preliminary data.</text>
</comment>
<evidence type="ECO:0000313" key="4">
    <source>
        <dbReference type="Proteomes" id="UP000029273"/>
    </source>
</evidence>
<dbReference type="InterPro" id="IPR023210">
    <property type="entry name" value="NADP_OxRdtase_dom"/>
</dbReference>
<dbReference type="PANTHER" id="PTHR43625">
    <property type="entry name" value="AFLATOXIN B1 ALDEHYDE REDUCTASE"/>
    <property type="match status" value="1"/>
</dbReference>
<gene>
    <name evidence="3" type="ORF">Thpro_022248</name>
</gene>
<dbReference type="SUPFAM" id="SSF51430">
    <property type="entry name" value="NAD(P)-linked oxidoreductase"/>
    <property type="match status" value="1"/>
</dbReference>
<name>A0A1A6C0B4_9GAMM</name>
<reference evidence="3 4" key="1">
    <citation type="journal article" date="2014" name="Genome Announc.">
        <title>Draft Genome Sequence of the Iron-Oxidizing, Acidophilic, and Halotolerant 'Thiobacillus prosperus' Type Strain DSM 5130.</title>
        <authorList>
            <person name="Ossandon F.J."/>
            <person name="Cardenas J.P."/>
            <person name="Corbett M."/>
            <person name="Quatrini R."/>
            <person name="Holmes D.S."/>
            <person name="Watkin E."/>
        </authorList>
    </citation>
    <scope>NUCLEOTIDE SEQUENCE [LARGE SCALE GENOMIC DNA]</scope>
    <source>
        <strain evidence="3 4">DSM 5130</strain>
    </source>
</reference>
<dbReference type="InterPro" id="IPR050791">
    <property type="entry name" value="Aldo-Keto_reductase"/>
</dbReference>
<keyword evidence="1" id="KW-0560">Oxidoreductase</keyword>
<dbReference type="AlphaFoldDB" id="A0A1A6C0B4"/>
<dbReference type="Proteomes" id="UP000029273">
    <property type="component" value="Unassembled WGS sequence"/>
</dbReference>
<dbReference type="InterPro" id="IPR036812">
    <property type="entry name" value="NAD(P)_OxRdtase_dom_sf"/>
</dbReference>
<sequence>MGMSQGYGPTDDALSLSTLRKSLALGVTFWDTAQSYGAGHNERLLGRALAGCRDEVQLATKFGIVRDDAGVHLDGRPAGVKAYCEASLRRLGTDYIDLYYLHRIDPGVPVEETIGAMVDLISEGKIRHIGLSECDAAQLERAVAVHPIAALQLEWSLWWREPEDDVIPAARRLGVGVVPYSPLGRGFLAGSPLPTSFGPGDFRSGDARFVGPAMDRNQDAFGKFQVLSERLGVSPAQLALAWLMHQGADVVPIPGTRHADRVAENAAAGDIQLTAGDLEAIESTVGRAEWAGDRRSFAAFHTQRTPL</sequence>
<evidence type="ECO:0000313" key="3">
    <source>
        <dbReference type="EMBL" id="OBS07998.1"/>
    </source>
</evidence>
<dbReference type="PANTHER" id="PTHR43625:SF40">
    <property type="entry name" value="ALDO-KETO REDUCTASE YAKC [NADP(+)]"/>
    <property type="match status" value="1"/>
</dbReference>
<accession>A0A1A6C0B4</accession>
<evidence type="ECO:0000259" key="2">
    <source>
        <dbReference type="Pfam" id="PF00248"/>
    </source>
</evidence>
<evidence type="ECO:0000256" key="1">
    <source>
        <dbReference type="ARBA" id="ARBA00023002"/>
    </source>
</evidence>
<feature type="domain" description="NADP-dependent oxidoreductase" evidence="2">
    <location>
        <begin position="3"/>
        <end position="283"/>
    </location>
</feature>
<dbReference type="Gene3D" id="3.20.20.100">
    <property type="entry name" value="NADP-dependent oxidoreductase domain"/>
    <property type="match status" value="1"/>
</dbReference>
<dbReference type="Pfam" id="PF00248">
    <property type="entry name" value="Aldo_ket_red"/>
    <property type="match status" value="1"/>
</dbReference>
<proteinExistence type="predicted"/>